<keyword evidence="1" id="KW-0472">Membrane</keyword>
<feature type="transmembrane region" description="Helical" evidence="1">
    <location>
        <begin position="115"/>
        <end position="135"/>
    </location>
</feature>
<organism evidence="2">
    <name type="scientific">Baileyella intestinalis</name>
    <dbReference type="NCBI Taxonomy" id="2606709"/>
    <lineage>
        <taxon>Bacteria</taxon>
        <taxon>Bacillati</taxon>
        <taxon>Bacillota</taxon>
        <taxon>Clostridia</taxon>
        <taxon>Peptostreptococcales</taxon>
        <taxon>Anaerovoracaceae</taxon>
        <taxon>Baileyella</taxon>
    </lineage>
</organism>
<feature type="transmembrane region" description="Helical" evidence="1">
    <location>
        <begin position="12"/>
        <end position="30"/>
    </location>
</feature>
<reference evidence="2" key="1">
    <citation type="submission" date="2019-09" db="EMBL/GenBank/DDBJ databases">
        <title>In-depth cultivation of the pig gut microbiome towards novel bacterial diversity and tailored functional studies.</title>
        <authorList>
            <person name="Wylensek D."/>
            <person name="Hitch T.C.A."/>
            <person name="Clavel T."/>
        </authorList>
    </citation>
    <scope>NUCLEOTIDE SEQUENCE</scope>
    <source>
        <strain evidence="2">RF-744-FAT-WT-3</strain>
    </source>
</reference>
<comment type="caution">
    <text evidence="2">The sequence shown here is derived from an EMBL/GenBank/DDBJ whole genome shotgun (WGS) entry which is preliminary data.</text>
</comment>
<dbReference type="AlphaFoldDB" id="A0A6A8M766"/>
<dbReference type="RefSeq" id="WP_154572002.1">
    <property type="nucleotide sequence ID" value="NZ_VUNB01000002.1"/>
</dbReference>
<feature type="transmembrane region" description="Helical" evidence="1">
    <location>
        <begin position="397"/>
        <end position="416"/>
    </location>
</feature>
<keyword evidence="1" id="KW-1133">Transmembrane helix</keyword>
<feature type="transmembrane region" description="Helical" evidence="1">
    <location>
        <begin position="437"/>
        <end position="460"/>
    </location>
</feature>
<gene>
    <name evidence="2" type="ORF">FYJ66_02850</name>
</gene>
<evidence type="ECO:0000256" key="1">
    <source>
        <dbReference type="SAM" id="Phobius"/>
    </source>
</evidence>
<feature type="transmembrane region" description="Helical" evidence="1">
    <location>
        <begin position="727"/>
        <end position="748"/>
    </location>
</feature>
<evidence type="ECO:0008006" key="3">
    <source>
        <dbReference type="Google" id="ProtNLM"/>
    </source>
</evidence>
<name>A0A6A8M766_9FIRM</name>
<feature type="transmembrane region" description="Helical" evidence="1">
    <location>
        <begin position="278"/>
        <end position="301"/>
    </location>
</feature>
<feature type="transmembrane region" description="Helical" evidence="1">
    <location>
        <begin position="321"/>
        <end position="344"/>
    </location>
</feature>
<protein>
    <recommendedName>
        <fullName evidence="3">ABC transporter permease</fullName>
    </recommendedName>
</protein>
<evidence type="ECO:0000313" key="2">
    <source>
        <dbReference type="EMBL" id="MST68530.1"/>
    </source>
</evidence>
<proteinExistence type="predicted"/>
<feature type="transmembrane region" description="Helical" evidence="1">
    <location>
        <begin position="55"/>
        <end position="79"/>
    </location>
</feature>
<feature type="transmembrane region" description="Helical" evidence="1">
    <location>
        <begin position="365"/>
        <end position="385"/>
    </location>
</feature>
<dbReference type="EMBL" id="VUNB01000002">
    <property type="protein sequence ID" value="MST68530.1"/>
    <property type="molecule type" value="Genomic_DNA"/>
</dbReference>
<feature type="transmembrane region" description="Helical" evidence="1">
    <location>
        <begin position="234"/>
        <end position="252"/>
    </location>
</feature>
<feature type="transmembrane region" description="Helical" evidence="1">
    <location>
        <begin position="783"/>
        <end position="803"/>
    </location>
</feature>
<accession>A0A6A8M766</accession>
<feature type="transmembrane region" description="Helical" evidence="1">
    <location>
        <begin position="91"/>
        <end position="109"/>
    </location>
</feature>
<feature type="transmembrane region" description="Helical" evidence="1">
    <location>
        <begin position="815"/>
        <end position="834"/>
    </location>
</feature>
<keyword evidence="1" id="KW-0812">Transmembrane</keyword>
<sequence length="850" mass="96155">MEKTRKDRALEILGAIINLWIFALVLLPWIKTSRGSETIFQYEVHVLKGAADYSLMSAVLFAAPVAGAIAALVKAICLFRGTGFTKSLVRITHFNCGCAVVYMAYFFSFSVPCTAWGYMWPFITIVDFILNKYALEYKEMDRRSKALDKKHIEEKQERKERLAFGGRYSSGIYRILRGVARAYRGEYILLTLCGGVSSTFLFAALGIRRMFQTVHTGENLLIGGGLEQIIKDTMMTAIILNIILMAFAYGVYGSSRRRAMGGLKNLGARSDLLVVDRVMEYIVSSLISVAMGCGAGTVIVLSIKHWASEAASINGAPLSPVMYLITLGFYGVLTFFSLMVNYQISNWQTNSETVSIRKERLPRKWETGASLGAGVVFMTAGIVSYGGKLSSEDLKYMFYSILGAGFIMYGISGMLARYTRKGNQLLRTGRSAMTYHFMTTAMTMIILTGIQFAILGPYAIRQGDVLMAEKPERLFPYDQVMMGDEKDSDLVLQMEKIGADVLKVPGVRVTTAHGGPYTWADILANTNMGVLWPQGQHFMIPESEYYMLKDKVSGDSRNSRNYKANLSDGKLNLKGSDVHVVFQQDSSLEAHPFEWLMYHGQPNFRIGQPLDSYNWMNRQNVYPEHKIESSEYAVLTGVFNRGKQENLVVVSDRYFSSIRESQKEGPDVMYLVNTDKVKGHSDEMNRLTREFTRRHKADSRWDREIRPVYSKKAMIKDVTTERIMRTVVNTMTLIILMFASVLITVLRFTTQEEELKRKYTLLFYLGTDSRTKKRFVRNELRPYFLPAFATAAGTALVFQKISWSMRQFTPDQVRNSAVGTMAVWLVFLIVQLILREILKKKISKMDGNQA</sequence>
<feature type="transmembrane region" description="Helical" evidence="1">
    <location>
        <begin position="187"/>
        <end position="207"/>
    </location>
</feature>